<keyword evidence="12" id="KW-0460">Magnesium</keyword>
<dbReference type="PIRSF" id="PIRSF039102">
    <property type="entry name" value="Ddl/VanB"/>
    <property type="match status" value="1"/>
</dbReference>
<feature type="active site" evidence="11">
    <location>
        <position position="13"/>
    </location>
</feature>
<dbReference type="InterPro" id="IPR013815">
    <property type="entry name" value="ATP_grasp_subdomain_1"/>
</dbReference>
<comment type="similarity">
    <text evidence="2 10">Belongs to the D-alanine--D-alanine ligase family.</text>
</comment>
<evidence type="ECO:0000256" key="13">
    <source>
        <dbReference type="PROSITE-ProRule" id="PRU00409"/>
    </source>
</evidence>
<feature type="active site" evidence="11">
    <location>
        <position position="282"/>
    </location>
</feature>
<evidence type="ECO:0000256" key="2">
    <source>
        <dbReference type="ARBA" id="ARBA00010871"/>
    </source>
</evidence>
<dbReference type="GO" id="GO:0005737">
    <property type="term" value="C:cytoplasm"/>
    <property type="evidence" value="ECO:0007669"/>
    <property type="project" value="UniProtKB-SubCell"/>
</dbReference>
<feature type="binding site" evidence="12">
    <location>
        <position position="273"/>
    </location>
    <ligand>
        <name>Mg(2+)</name>
        <dbReference type="ChEBI" id="CHEBI:18420"/>
        <label>2</label>
    </ligand>
</feature>
<keyword evidence="6 13" id="KW-0067">ATP-binding</keyword>
<comment type="catalytic activity">
    <reaction evidence="10">
        <text>2 D-alanine + ATP = D-alanyl-D-alanine + ADP + phosphate + H(+)</text>
        <dbReference type="Rhea" id="RHEA:11224"/>
        <dbReference type="ChEBI" id="CHEBI:15378"/>
        <dbReference type="ChEBI" id="CHEBI:30616"/>
        <dbReference type="ChEBI" id="CHEBI:43474"/>
        <dbReference type="ChEBI" id="CHEBI:57416"/>
        <dbReference type="ChEBI" id="CHEBI:57822"/>
        <dbReference type="ChEBI" id="CHEBI:456216"/>
        <dbReference type="EC" id="6.3.2.4"/>
    </reaction>
</comment>
<dbReference type="EC" id="6.3.2.4" evidence="10"/>
<dbReference type="Proteomes" id="UP000192527">
    <property type="component" value="Chromosome"/>
</dbReference>
<keyword evidence="16" id="KW-1185">Reference proteome</keyword>
<dbReference type="GO" id="GO:0071555">
    <property type="term" value="P:cell wall organization"/>
    <property type="evidence" value="ECO:0007669"/>
    <property type="project" value="UniProtKB-KW"/>
</dbReference>
<reference evidence="15 16" key="1">
    <citation type="submission" date="2017-04" db="EMBL/GenBank/DDBJ databases">
        <title>The whole genome sequencing and assembly of Halobacillus mangrovi strain.</title>
        <authorList>
            <person name="Lee S.-J."/>
            <person name="Park M.-K."/>
            <person name="Kim J.-Y."/>
            <person name="Lee Y.-J."/>
            <person name="Yi H."/>
            <person name="Bahn Y.-S."/>
            <person name="Kim J.F."/>
            <person name="Lee D.-W."/>
        </authorList>
    </citation>
    <scope>NUCLEOTIDE SEQUENCE [LARGE SCALE GENOMIC DNA]</scope>
    <source>
        <strain evidence="15 16">KTB 131</strain>
    </source>
</reference>
<evidence type="ECO:0000313" key="15">
    <source>
        <dbReference type="EMBL" id="ARI77226.1"/>
    </source>
</evidence>
<dbReference type="InterPro" id="IPR000291">
    <property type="entry name" value="D-Ala_lig_Van_CS"/>
</dbReference>
<dbReference type="GO" id="GO:0005524">
    <property type="term" value="F:ATP binding"/>
    <property type="evidence" value="ECO:0007669"/>
    <property type="project" value="UniProtKB-UniRule"/>
</dbReference>
<gene>
    <name evidence="10" type="primary">ddl</name>
    <name evidence="15" type="ORF">HM131_10415</name>
</gene>
<dbReference type="InterPro" id="IPR005905">
    <property type="entry name" value="D_ala_D_ala"/>
</dbReference>
<accession>A0A1W5ZV85</accession>
<evidence type="ECO:0000256" key="1">
    <source>
        <dbReference type="ARBA" id="ARBA00004496"/>
    </source>
</evidence>
<dbReference type="GO" id="GO:0008716">
    <property type="term" value="F:D-alanine-D-alanine ligase activity"/>
    <property type="evidence" value="ECO:0007669"/>
    <property type="project" value="UniProtKB-UniRule"/>
</dbReference>
<dbReference type="HAMAP" id="MF_00047">
    <property type="entry name" value="Dala_Dala_lig"/>
    <property type="match status" value="1"/>
</dbReference>
<dbReference type="InterPro" id="IPR011761">
    <property type="entry name" value="ATP-grasp"/>
</dbReference>
<evidence type="ECO:0000256" key="4">
    <source>
        <dbReference type="ARBA" id="ARBA00022598"/>
    </source>
</evidence>
<dbReference type="STRING" id="402384.HM131_10415"/>
<dbReference type="NCBIfam" id="NF002378">
    <property type="entry name" value="PRK01372.1"/>
    <property type="match status" value="1"/>
</dbReference>
<dbReference type="GO" id="GO:0009252">
    <property type="term" value="P:peptidoglycan biosynthetic process"/>
    <property type="evidence" value="ECO:0007669"/>
    <property type="project" value="UniProtKB-UniRule"/>
</dbReference>
<keyword evidence="9 10" id="KW-0961">Cell wall biogenesis/degradation</keyword>
<sequence length="314" mass="34250">MKVAVLYGGTSGEREVSLSTGQGIIKALKNKGHEVTGIDFSPKRISEVLQLDVDLVFIGLHGRYGEDGRIQGLLDMLEIPYVGSGVLASALAMDKAKSKQIFSSNGIQTANSKTYDVSNSDWHKGIQEDVKKSFSLPFVIKPNQEGSTLGLTIVKEENQIAEAIKTAAKSDSIILVEDYVGGREVTVPVVGHKGSERALPVIEIIPKNDYYDFDSKYKPGGSEHIVPAKVDSSLTDQLQREAVLAHQLLGCDVYSRVDFIINENNQPIILEVNTLPGMTPTSLFPDSAQEIGWSYDDLIQKFVELSVAGKKQKV</sequence>
<evidence type="ECO:0000256" key="5">
    <source>
        <dbReference type="ARBA" id="ARBA00022741"/>
    </source>
</evidence>
<organism evidence="15 16">
    <name type="scientific">Halobacillus mangrovi</name>
    <dbReference type="NCBI Taxonomy" id="402384"/>
    <lineage>
        <taxon>Bacteria</taxon>
        <taxon>Bacillati</taxon>
        <taxon>Bacillota</taxon>
        <taxon>Bacilli</taxon>
        <taxon>Bacillales</taxon>
        <taxon>Bacillaceae</taxon>
        <taxon>Halobacillus</taxon>
    </lineage>
</organism>
<keyword evidence="12" id="KW-0479">Metal-binding</keyword>
<evidence type="ECO:0000256" key="7">
    <source>
        <dbReference type="ARBA" id="ARBA00022960"/>
    </source>
</evidence>
<dbReference type="RefSeq" id="WP_085029698.1">
    <property type="nucleotide sequence ID" value="NZ_CP020772.1"/>
</dbReference>
<proteinExistence type="inferred from homology"/>
<dbReference type="Gene3D" id="3.40.50.20">
    <property type="match status" value="1"/>
</dbReference>
<comment type="cofactor">
    <cofactor evidence="12">
        <name>Mg(2+)</name>
        <dbReference type="ChEBI" id="CHEBI:18420"/>
    </cofactor>
    <cofactor evidence="12">
        <name>Mn(2+)</name>
        <dbReference type="ChEBI" id="CHEBI:29035"/>
    </cofactor>
    <text evidence="12">Binds 2 magnesium or manganese ions per subunit.</text>
</comment>
<dbReference type="NCBIfam" id="TIGR01205">
    <property type="entry name" value="D_ala_D_alaTIGR"/>
    <property type="match status" value="1"/>
</dbReference>
<dbReference type="PROSITE" id="PS00843">
    <property type="entry name" value="DALA_DALA_LIGASE_1"/>
    <property type="match status" value="1"/>
</dbReference>
<comment type="function">
    <text evidence="10">Cell wall formation.</text>
</comment>
<dbReference type="Pfam" id="PF01820">
    <property type="entry name" value="Dala_Dala_lig_N"/>
    <property type="match status" value="1"/>
</dbReference>
<keyword evidence="12" id="KW-0464">Manganese</keyword>
<dbReference type="Pfam" id="PF07478">
    <property type="entry name" value="Dala_Dala_lig_C"/>
    <property type="match status" value="1"/>
</dbReference>
<dbReference type="Gene3D" id="3.30.1490.20">
    <property type="entry name" value="ATP-grasp fold, A domain"/>
    <property type="match status" value="1"/>
</dbReference>
<dbReference type="SUPFAM" id="SSF56059">
    <property type="entry name" value="Glutathione synthetase ATP-binding domain-like"/>
    <property type="match status" value="1"/>
</dbReference>
<dbReference type="EMBL" id="CP020772">
    <property type="protein sequence ID" value="ARI77226.1"/>
    <property type="molecule type" value="Genomic_DNA"/>
</dbReference>
<keyword evidence="3 10" id="KW-0963">Cytoplasm</keyword>
<feature type="active site" evidence="11">
    <location>
        <position position="147"/>
    </location>
</feature>
<evidence type="ECO:0000313" key="16">
    <source>
        <dbReference type="Proteomes" id="UP000192527"/>
    </source>
</evidence>
<dbReference type="PANTHER" id="PTHR23132">
    <property type="entry name" value="D-ALANINE--D-ALANINE LIGASE"/>
    <property type="match status" value="1"/>
</dbReference>
<keyword evidence="4 10" id="KW-0436">Ligase</keyword>
<protein>
    <recommendedName>
        <fullName evidence="10">D-alanine--D-alanine ligase</fullName>
        <ecNumber evidence="10">6.3.2.4</ecNumber>
    </recommendedName>
    <alternativeName>
        <fullName evidence="10">D-Ala-D-Ala ligase</fullName>
    </alternativeName>
    <alternativeName>
        <fullName evidence="10">D-alanylalanine synthetase</fullName>
    </alternativeName>
</protein>
<evidence type="ECO:0000256" key="9">
    <source>
        <dbReference type="ARBA" id="ARBA00023316"/>
    </source>
</evidence>
<evidence type="ECO:0000256" key="6">
    <source>
        <dbReference type="ARBA" id="ARBA00022840"/>
    </source>
</evidence>
<evidence type="ECO:0000256" key="10">
    <source>
        <dbReference type="HAMAP-Rule" id="MF_00047"/>
    </source>
</evidence>
<evidence type="ECO:0000256" key="11">
    <source>
        <dbReference type="PIRSR" id="PIRSR039102-1"/>
    </source>
</evidence>
<feature type="binding site" evidence="12">
    <location>
        <position position="258"/>
    </location>
    <ligand>
        <name>Mg(2+)</name>
        <dbReference type="ChEBI" id="CHEBI:18420"/>
        <label>1</label>
    </ligand>
</feature>
<dbReference type="PROSITE" id="PS50975">
    <property type="entry name" value="ATP_GRASP"/>
    <property type="match status" value="1"/>
</dbReference>
<feature type="binding site" evidence="12">
    <location>
        <position position="271"/>
    </location>
    <ligand>
        <name>Mg(2+)</name>
        <dbReference type="ChEBI" id="CHEBI:18420"/>
        <label>2</label>
    </ligand>
</feature>
<keyword evidence="5 13" id="KW-0547">Nucleotide-binding</keyword>
<dbReference type="OrthoDB" id="9813261at2"/>
<evidence type="ECO:0000256" key="8">
    <source>
        <dbReference type="ARBA" id="ARBA00022984"/>
    </source>
</evidence>
<comment type="subcellular location">
    <subcellularLocation>
        <location evidence="1 10">Cytoplasm</location>
    </subcellularLocation>
</comment>
<keyword evidence="7 10" id="KW-0133">Cell shape</keyword>
<dbReference type="InterPro" id="IPR016185">
    <property type="entry name" value="PreATP-grasp_dom_sf"/>
</dbReference>
<dbReference type="AlphaFoldDB" id="A0A1W5ZV85"/>
<comment type="pathway">
    <text evidence="10">Cell wall biogenesis; peptidoglycan biosynthesis.</text>
</comment>
<name>A0A1W5ZV85_9BACI</name>
<dbReference type="GO" id="GO:0046872">
    <property type="term" value="F:metal ion binding"/>
    <property type="evidence" value="ECO:0007669"/>
    <property type="project" value="UniProtKB-KW"/>
</dbReference>
<dbReference type="KEGG" id="hmn:HM131_10415"/>
<dbReference type="PROSITE" id="PS00844">
    <property type="entry name" value="DALA_DALA_LIGASE_2"/>
    <property type="match status" value="1"/>
</dbReference>
<feature type="domain" description="ATP-grasp" evidence="14">
    <location>
        <begin position="99"/>
        <end position="304"/>
    </location>
</feature>
<dbReference type="InterPro" id="IPR011095">
    <property type="entry name" value="Dala_Dala_lig_C"/>
</dbReference>
<dbReference type="UniPathway" id="UPA00219"/>
<dbReference type="GO" id="GO:0008360">
    <property type="term" value="P:regulation of cell shape"/>
    <property type="evidence" value="ECO:0007669"/>
    <property type="project" value="UniProtKB-KW"/>
</dbReference>
<evidence type="ECO:0000259" key="14">
    <source>
        <dbReference type="PROSITE" id="PS50975"/>
    </source>
</evidence>
<dbReference type="InterPro" id="IPR011127">
    <property type="entry name" value="Dala_Dala_lig_N"/>
</dbReference>
<dbReference type="Gene3D" id="3.30.470.20">
    <property type="entry name" value="ATP-grasp fold, B domain"/>
    <property type="match status" value="1"/>
</dbReference>
<dbReference type="PANTHER" id="PTHR23132:SF23">
    <property type="entry name" value="D-ALANINE--D-ALANINE LIGASE B"/>
    <property type="match status" value="1"/>
</dbReference>
<evidence type="ECO:0000256" key="12">
    <source>
        <dbReference type="PIRSR" id="PIRSR039102-3"/>
    </source>
</evidence>
<dbReference type="SUPFAM" id="SSF52440">
    <property type="entry name" value="PreATP-grasp domain"/>
    <property type="match status" value="1"/>
</dbReference>
<feature type="binding site" evidence="12">
    <location>
        <position position="271"/>
    </location>
    <ligand>
        <name>Mg(2+)</name>
        <dbReference type="ChEBI" id="CHEBI:18420"/>
        <label>1</label>
    </ligand>
</feature>
<keyword evidence="8 10" id="KW-0573">Peptidoglycan synthesis</keyword>
<evidence type="ECO:0000256" key="3">
    <source>
        <dbReference type="ARBA" id="ARBA00022490"/>
    </source>
</evidence>